<feature type="domain" description="Hcy-binding" evidence="4">
    <location>
        <begin position="1"/>
        <end position="308"/>
    </location>
</feature>
<dbReference type="InterPro" id="IPR036589">
    <property type="entry name" value="HCY_dom_sf"/>
</dbReference>
<organism evidence="5 6">
    <name type="scientific">Flagellimonas hymeniacidonis</name>
    <dbReference type="NCBI Taxonomy" id="2603628"/>
    <lineage>
        <taxon>Bacteria</taxon>
        <taxon>Pseudomonadati</taxon>
        <taxon>Bacteroidota</taxon>
        <taxon>Flavobacteriia</taxon>
        <taxon>Flavobacteriales</taxon>
        <taxon>Flavobacteriaceae</taxon>
        <taxon>Flagellimonas</taxon>
    </lineage>
</organism>
<comment type="caution">
    <text evidence="5">The sequence shown here is derived from an EMBL/GenBank/DDBJ whole genome shotgun (WGS) entry which is preliminary data.</text>
</comment>
<keyword evidence="1 3" id="KW-0489">Methyltransferase</keyword>
<dbReference type="RefSeq" id="WP_147744613.1">
    <property type="nucleotide sequence ID" value="NZ_VRUR01000002.1"/>
</dbReference>
<evidence type="ECO:0000256" key="2">
    <source>
        <dbReference type="ARBA" id="ARBA00022679"/>
    </source>
</evidence>
<keyword evidence="3" id="KW-0479">Metal-binding</keyword>
<dbReference type="Gene3D" id="3.20.20.330">
    <property type="entry name" value="Homocysteine-binding-like domain"/>
    <property type="match status" value="1"/>
</dbReference>
<keyword evidence="2 3" id="KW-0808">Transferase</keyword>
<accession>A0A5C8V3D6</accession>
<dbReference type="PROSITE" id="PS50970">
    <property type="entry name" value="HCY"/>
    <property type="match status" value="1"/>
</dbReference>
<keyword evidence="6" id="KW-1185">Reference proteome</keyword>
<dbReference type="GO" id="GO:0046872">
    <property type="term" value="F:metal ion binding"/>
    <property type="evidence" value="ECO:0007669"/>
    <property type="project" value="UniProtKB-KW"/>
</dbReference>
<keyword evidence="3" id="KW-0862">Zinc</keyword>
<dbReference type="AlphaFoldDB" id="A0A5C8V3D6"/>
<protein>
    <submittedName>
        <fullName evidence="5">Homocysteine S-methyltransferase</fullName>
    </submittedName>
</protein>
<dbReference type="EMBL" id="VRUR01000002">
    <property type="protein sequence ID" value="TXN35841.1"/>
    <property type="molecule type" value="Genomic_DNA"/>
</dbReference>
<dbReference type="SUPFAM" id="SSF82282">
    <property type="entry name" value="Homocysteine S-methyltransferase"/>
    <property type="match status" value="1"/>
</dbReference>
<dbReference type="PANTHER" id="PTHR11103">
    <property type="entry name" value="SLR1189 PROTEIN"/>
    <property type="match status" value="1"/>
</dbReference>
<gene>
    <name evidence="5" type="ORF">FVB32_14840</name>
</gene>
<feature type="binding site" evidence="3">
    <location>
        <position position="293"/>
    </location>
    <ligand>
        <name>Zn(2+)</name>
        <dbReference type="ChEBI" id="CHEBI:29105"/>
    </ligand>
</feature>
<evidence type="ECO:0000259" key="4">
    <source>
        <dbReference type="PROSITE" id="PS50970"/>
    </source>
</evidence>
<dbReference type="PANTHER" id="PTHR11103:SF18">
    <property type="entry name" value="SLR1189 PROTEIN"/>
    <property type="match status" value="1"/>
</dbReference>
<name>A0A5C8V3D6_9FLAO</name>
<evidence type="ECO:0000256" key="1">
    <source>
        <dbReference type="ARBA" id="ARBA00022603"/>
    </source>
</evidence>
<dbReference type="GO" id="GO:0032259">
    <property type="term" value="P:methylation"/>
    <property type="evidence" value="ECO:0007669"/>
    <property type="project" value="UniProtKB-KW"/>
</dbReference>
<evidence type="ECO:0000313" key="6">
    <source>
        <dbReference type="Proteomes" id="UP000321456"/>
    </source>
</evidence>
<dbReference type="Proteomes" id="UP000321456">
    <property type="component" value="Unassembled WGS sequence"/>
</dbReference>
<evidence type="ECO:0000313" key="5">
    <source>
        <dbReference type="EMBL" id="TXN35841.1"/>
    </source>
</evidence>
<comment type="cofactor">
    <cofactor evidence="3">
        <name>Zn(2+)</name>
        <dbReference type="ChEBI" id="CHEBI:29105"/>
    </cofactor>
</comment>
<dbReference type="InterPro" id="IPR003726">
    <property type="entry name" value="HCY_dom"/>
</dbReference>
<sequence length="318" mass="36050">MDFDKNVPFMGPMLTDGGLETELIFHHNIDLPHFAAFVTLNNIQHTNVVLNYYRRYLELARQYGTGFILESPTWRANYDWAYKLGYSTKELEAINIKSIAVLNTLKDAYKNKVNEILISGCVGPRFDGYSIIEVMSAKEAKQYHIQQIEAFKKAGVDHVTGITVNYLAEGMGIVKAAKEKGLPVVISWTTEMDGRLPSGESLQEVIDTIDKETDYYPSYYMVNCAHPSHFVDQLKPKSNWRERIMGIRANASCKSHEELDNSNVLESGDKIELSNWYATLKEILPNLNVFGGCCGTDSSHIEAICSKLFKEIRHEKSF</sequence>
<feature type="binding site" evidence="3">
    <location>
        <position position="224"/>
    </location>
    <ligand>
        <name>Zn(2+)</name>
        <dbReference type="ChEBI" id="CHEBI:29105"/>
    </ligand>
</feature>
<dbReference type="Pfam" id="PF02574">
    <property type="entry name" value="S-methyl_trans"/>
    <property type="match status" value="1"/>
</dbReference>
<evidence type="ECO:0000256" key="3">
    <source>
        <dbReference type="PROSITE-ProRule" id="PRU00333"/>
    </source>
</evidence>
<reference evidence="5 6" key="1">
    <citation type="submission" date="2019-08" db="EMBL/GenBank/DDBJ databases">
        <title>Professor.</title>
        <authorList>
            <person name="Park J.S."/>
        </authorList>
    </citation>
    <scope>NUCLEOTIDE SEQUENCE [LARGE SCALE GENOMIC DNA]</scope>
    <source>
        <strain evidence="5 6">176CP5-101</strain>
    </source>
</reference>
<feature type="binding site" evidence="3">
    <location>
        <position position="294"/>
    </location>
    <ligand>
        <name>Zn(2+)</name>
        <dbReference type="ChEBI" id="CHEBI:29105"/>
    </ligand>
</feature>
<proteinExistence type="predicted"/>
<dbReference type="GO" id="GO:0008168">
    <property type="term" value="F:methyltransferase activity"/>
    <property type="evidence" value="ECO:0007669"/>
    <property type="project" value="UniProtKB-UniRule"/>
</dbReference>